<dbReference type="InterPro" id="IPR011711">
    <property type="entry name" value="GntR_C"/>
</dbReference>
<dbReference type="Pfam" id="PF00392">
    <property type="entry name" value="GntR"/>
    <property type="match status" value="1"/>
</dbReference>
<dbReference type="PANTHER" id="PTHR43537:SF5">
    <property type="entry name" value="UXU OPERON TRANSCRIPTIONAL REGULATOR"/>
    <property type="match status" value="1"/>
</dbReference>
<keyword evidence="2" id="KW-0238">DNA-binding</keyword>
<keyword evidence="3" id="KW-0804">Transcription</keyword>
<dbReference type="InterPro" id="IPR000485">
    <property type="entry name" value="AsnC-type_HTH_dom"/>
</dbReference>
<dbReference type="InterPro" id="IPR000524">
    <property type="entry name" value="Tscrpt_reg_HTH_GntR"/>
</dbReference>
<evidence type="ECO:0000313" key="5">
    <source>
        <dbReference type="EMBL" id="GLQ04834.1"/>
    </source>
</evidence>
<organism evidence="5 6">
    <name type="scientific">Sneathiella chinensis</name>
    <dbReference type="NCBI Taxonomy" id="349750"/>
    <lineage>
        <taxon>Bacteria</taxon>
        <taxon>Pseudomonadati</taxon>
        <taxon>Pseudomonadota</taxon>
        <taxon>Alphaproteobacteria</taxon>
        <taxon>Sneathiellales</taxon>
        <taxon>Sneathiellaceae</taxon>
        <taxon>Sneathiella</taxon>
    </lineage>
</organism>
<comment type="caution">
    <text evidence="5">The sequence shown here is derived from an EMBL/GenBank/DDBJ whole genome shotgun (WGS) entry which is preliminary data.</text>
</comment>
<dbReference type="InterPro" id="IPR036388">
    <property type="entry name" value="WH-like_DNA-bd_sf"/>
</dbReference>
<reference evidence="5" key="2">
    <citation type="submission" date="2023-01" db="EMBL/GenBank/DDBJ databases">
        <title>Draft genome sequence of Sneathiella chinensis strain NBRC 103408.</title>
        <authorList>
            <person name="Sun Q."/>
            <person name="Mori K."/>
        </authorList>
    </citation>
    <scope>NUCLEOTIDE SEQUENCE</scope>
    <source>
        <strain evidence="5">NBRC 103408</strain>
    </source>
</reference>
<dbReference type="PROSITE" id="PS50949">
    <property type="entry name" value="HTH_GNTR"/>
    <property type="match status" value="1"/>
</dbReference>
<reference evidence="5" key="1">
    <citation type="journal article" date="2014" name="Int. J. Syst. Evol. Microbiol.">
        <title>Complete genome of a new Firmicutes species belonging to the dominant human colonic microbiota ('Ruminococcus bicirculans') reveals two chromosomes and a selective capacity to utilize plant glucans.</title>
        <authorList>
            <consortium name="NISC Comparative Sequencing Program"/>
            <person name="Wegmann U."/>
            <person name="Louis P."/>
            <person name="Goesmann A."/>
            <person name="Henrissat B."/>
            <person name="Duncan S.H."/>
            <person name="Flint H.J."/>
        </authorList>
    </citation>
    <scope>NUCLEOTIDE SEQUENCE</scope>
    <source>
        <strain evidence="5">NBRC 103408</strain>
    </source>
</reference>
<dbReference type="Gene3D" id="1.20.120.530">
    <property type="entry name" value="GntR ligand-binding domain-like"/>
    <property type="match status" value="1"/>
</dbReference>
<dbReference type="PRINTS" id="PR00033">
    <property type="entry name" value="HTHASNC"/>
</dbReference>
<accession>A0ABQ5TYG2</accession>
<keyword evidence="1" id="KW-0805">Transcription regulation</keyword>
<dbReference type="SMART" id="SM00345">
    <property type="entry name" value="HTH_GNTR"/>
    <property type="match status" value="1"/>
</dbReference>
<evidence type="ECO:0000256" key="2">
    <source>
        <dbReference type="ARBA" id="ARBA00023125"/>
    </source>
</evidence>
<dbReference type="CDD" id="cd07377">
    <property type="entry name" value="WHTH_GntR"/>
    <property type="match status" value="1"/>
</dbReference>
<dbReference type="InterPro" id="IPR036390">
    <property type="entry name" value="WH_DNA-bd_sf"/>
</dbReference>
<dbReference type="PRINTS" id="PR00035">
    <property type="entry name" value="HTHGNTR"/>
</dbReference>
<dbReference type="EMBL" id="BSNF01000001">
    <property type="protein sequence ID" value="GLQ04834.1"/>
    <property type="molecule type" value="Genomic_DNA"/>
</dbReference>
<keyword evidence="6" id="KW-1185">Reference proteome</keyword>
<evidence type="ECO:0000259" key="4">
    <source>
        <dbReference type="PROSITE" id="PS50949"/>
    </source>
</evidence>
<evidence type="ECO:0000256" key="1">
    <source>
        <dbReference type="ARBA" id="ARBA00023015"/>
    </source>
</evidence>
<dbReference type="Gene3D" id="1.10.10.10">
    <property type="entry name" value="Winged helix-like DNA-binding domain superfamily/Winged helix DNA-binding domain"/>
    <property type="match status" value="1"/>
</dbReference>
<dbReference type="SUPFAM" id="SSF48008">
    <property type="entry name" value="GntR ligand-binding domain-like"/>
    <property type="match status" value="1"/>
</dbReference>
<evidence type="ECO:0000313" key="6">
    <source>
        <dbReference type="Proteomes" id="UP001161409"/>
    </source>
</evidence>
<dbReference type="PANTHER" id="PTHR43537">
    <property type="entry name" value="TRANSCRIPTIONAL REGULATOR, GNTR FAMILY"/>
    <property type="match status" value="1"/>
</dbReference>
<evidence type="ECO:0000256" key="3">
    <source>
        <dbReference type="ARBA" id="ARBA00023163"/>
    </source>
</evidence>
<sequence>MDDPNSDKSSSQERFLTLYTTIRERIALLDYLPGARLSETELASEFGISRTPLRRALNRLETEGLVESRHGVGTFVTSLNMEELREVYRLRKELAPLISILSPVSPSPEMIARIRSIQADCAKVKQASSPKQAFAKLNIAFFRVLMELVGNQPLYQIMELLFYRTARMWPALTNDEENVAEAEIFATEIGDTLRLLEAGDVDAVAHMRRAHISLAFGRLERYLNKDSAA</sequence>
<dbReference type="InterPro" id="IPR008920">
    <property type="entry name" value="TF_FadR/GntR_C"/>
</dbReference>
<protein>
    <submittedName>
        <fullName evidence="5">GntR family transcriptional regulator</fullName>
    </submittedName>
</protein>
<feature type="domain" description="HTH gntR-type" evidence="4">
    <location>
        <begin position="12"/>
        <end position="79"/>
    </location>
</feature>
<dbReference type="SMART" id="SM00895">
    <property type="entry name" value="FCD"/>
    <property type="match status" value="1"/>
</dbReference>
<dbReference type="Pfam" id="PF07729">
    <property type="entry name" value="FCD"/>
    <property type="match status" value="1"/>
</dbReference>
<proteinExistence type="predicted"/>
<gene>
    <name evidence="5" type="ORF">GCM10007924_00550</name>
</gene>
<dbReference type="SUPFAM" id="SSF46785">
    <property type="entry name" value="Winged helix' DNA-binding domain"/>
    <property type="match status" value="1"/>
</dbReference>
<name>A0ABQ5TYG2_9PROT</name>
<dbReference type="Proteomes" id="UP001161409">
    <property type="component" value="Unassembled WGS sequence"/>
</dbReference>